<proteinExistence type="predicted"/>
<evidence type="ECO:0000313" key="1">
    <source>
        <dbReference type="EMBL" id="SIS61733.1"/>
    </source>
</evidence>
<protein>
    <submittedName>
        <fullName evidence="1">Uncharacterized protein</fullName>
    </submittedName>
</protein>
<dbReference type="Proteomes" id="UP000186744">
    <property type="component" value="Unassembled WGS sequence"/>
</dbReference>
<reference evidence="2" key="1">
    <citation type="submission" date="2017-01" db="EMBL/GenBank/DDBJ databases">
        <authorList>
            <person name="Varghese N."/>
            <person name="Submissions S."/>
        </authorList>
    </citation>
    <scope>NUCLEOTIDE SEQUENCE [LARGE SCALE GENOMIC DNA]</scope>
    <source>
        <strain evidence="2">DSM 18017</strain>
    </source>
</reference>
<keyword evidence="2" id="KW-1185">Reference proteome</keyword>
<dbReference type="AlphaFoldDB" id="A0A1N7KJH3"/>
<dbReference type="OrthoDB" id="981968at2"/>
<evidence type="ECO:0000313" key="2">
    <source>
        <dbReference type="Proteomes" id="UP000186744"/>
    </source>
</evidence>
<gene>
    <name evidence="1" type="ORF">SAMN05421786_101532</name>
</gene>
<organism evidence="1 2">
    <name type="scientific">Chryseobacterium ureilyticum</name>
    <dbReference type="NCBI Taxonomy" id="373668"/>
    <lineage>
        <taxon>Bacteria</taxon>
        <taxon>Pseudomonadati</taxon>
        <taxon>Bacteroidota</taxon>
        <taxon>Flavobacteriia</taxon>
        <taxon>Flavobacteriales</taxon>
        <taxon>Weeksellaceae</taxon>
        <taxon>Chryseobacterium group</taxon>
        <taxon>Chryseobacterium</taxon>
    </lineage>
</organism>
<accession>A0A1N7KJH3</accession>
<sequence length="359" mass="42166">MNRTLNLFEQLKGIDEEKLNAKFKTLRNNLFREKLILERWTEKFEDRDNKLIKEFQQTFHSSFWEFYLYAVFTEMGCKFDFSKNRPDFIIDTPSRILVEAVASEINKVNGRSESTRNVNDTSSMLLPPHKQLDFFEVLDEAITRYSNSISKKNGKYKEYVKCPWVSGDEPYVIAVGSYAQVNYGREYIYPMMALLFGEYYDPLQKKYIDKTFIKKPGTDVNIPLGLFRDKKFNDISAILFSCTMTLGKLTSLANSSEEWPEINHVVNIRHDFEEPHYKLQEVSPENPEFLTDGLFVFHNPYAKNKLDLNLFRQTNALQVYIQDGEMLFEGENLPIYARHNAFFPFPKEELDRIALNLNS</sequence>
<name>A0A1N7KJH3_9FLAO</name>
<dbReference type="EMBL" id="FTOL01000001">
    <property type="protein sequence ID" value="SIS61733.1"/>
    <property type="molecule type" value="Genomic_DNA"/>
</dbReference>
<dbReference type="RefSeq" id="WP_076549695.1">
    <property type="nucleotide sequence ID" value="NZ_FTOL01000001.1"/>
</dbReference>
<dbReference type="STRING" id="373668.SAMN05421786_101532"/>